<comment type="similarity">
    <text evidence="10">Belongs to the ARTD/PARP family.</text>
</comment>
<feature type="zinc finger region" description="C3H1-type" evidence="11">
    <location>
        <begin position="448"/>
        <end position="475"/>
    </location>
</feature>
<dbReference type="SUPFAM" id="SSF56399">
    <property type="entry name" value="ADP-ribosylation"/>
    <property type="match status" value="1"/>
</dbReference>
<keyword evidence="5 11" id="KW-0479">Metal-binding</keyword>
<dbReference type="PROSITE" id="PS50103">
    <property type="entry name" value="ZF_C3H1"/>
    <property type="match status" value="2"/>
</dbReference>
<evidence type="ECO:0000256" key="9">
    <source>
        <dbReference type="ARBA" id="ARBA00023242"/>
    </source>
</evidence>
<dbReference type="PROSITE" id="PS50918">
    <property type="entry name" value="WWE"/>
    <property type="match status" value="1"/>
</dbReference>
<dbReference type="InterPro" id="IPR012317">
    <property type="entry name" value="Poly(ADP-ribose)pol_cat_dom"/>
</dbReference>
<evidence type="ECO:0000256" key="1">
    <source>
        <dbReference type="ARBA" id="ARBA00004123"/>
    </source>
</evidence>
<feature type="region of interest" description="Disordered" evidence="12">
    <location>
        <begin position="368"/>
        <end position="389"/>
    </location>
</feature>
<evidence type="ECO:0000256" key="10">
    <source>
        <dbReference type="ARBA" id="ARBA00024347"/>
    </source>
</evidence>
<keyword evidence="8 11" id="KW-0862">Zinc</keyword>
<dbReference type="Pfam" id="PF00644">
    <property type="entry name" value="PARP"/>
    <property type="match status" value="1"/>
</dbReference>
<evidence type="ECO:0000256" key="3">
    <source>
        <dbReference type="ARBA" id="ARBA00022490"/>
    </source>
</evidence>
<keyword evidence="3" id="KW-0963">Cytoplasm</keyword>
<dbReference type="EMBL" id="CP111020">
    <property type="protein sequence ID" value="WAR14227.1"/>
    <property type="molecule type" value="Genomic_DNA"/>
</dbReference>
<evidence type="ECO:0000256" key="6">
    <source>
        <dbReference type="ARBA" id="ARBA00022737"/>
    </source>
</evidence>
<dbReference type="InterPro" id="IPR000571">
    <property type="entry name" value="Znf_CCCH"/>
</dbReference>
<keyword evidence="6" id="KW-0677">Repeat</keyword>
<evidence type="ECO:0000313" key="16">
    <source>
        <dbReference type="EMBL" id="WAR14227.1"/>
    </source>
</evidence>
<evidence type="ECO:0000256" key="11">
    <source>
        <dbReference type="PROSITE-ProRule" id="PRU00723"/>
    </source>
</evidence>
<keyword evidence="4" id="KW-0597">Phosphoprotein</keyword>
<dbReference type="InterPro" id="IPR051712">
    <property type="entry name" value="ARTD-AVP"/>
</dbReference>
<feature type="domain" description="WWE" evidence="14">
    <location>
        <begin position="522"/>
        <end position="604"/>
    </location>
</feature>
<evidence type="ECO:0000256" key="7">
    <source>
        <dbReference type="ARBA" id="ARBA00022771"/>
    </source>
</evidence>
<dbReference type="CDD" id="cd01439">
    <property type="entry name" value="TCCD_inducible_PARP_like"/>
    <property type="match status" value="1"/>
</dbReference>
<evidence type="ECO:0000259" key="13">
    <source>
        <dbReference type="PROSITE" id="PS50103"/>
    </source>
</evidence>
<protein>
    <submittedName>
        <fullName evidence="16">PAR12-like protein</fullName>
    </submittedName>
</protein>
<dbReference type="PANTHER" id="PTHR45740">
    <property type="entry name" value="POLY [ADP-RIBOSE] POLYMERASE"/>
    <property type="match status" value="1"/>
</dbReference>
<accession>A0ABY7EW94</accession>
<dbReference type="Pfam" id="PF02825">
    <property type="entry name" value="WWE"/>
    <property type="match status" value="1"/>
</dbReference>
<evidence type="ECO:0000256" key="12">
    <source>
        <dbReference type="SAM" id="MobiDB-lite"/>
    </source>
</evidence>
<dbReference type="PANTHER" id="PTHR45740:SF2">
    <property type="entry name" value="POLY [ADP-RIBOSE] POLYMERASE"/>
    <property type="match status" value="1"/>
</dbReference>
<organism evidence="16 17">
    <name type="scientific">Mya arenaria</name>
    <name type="common">Soft-shell clam</name>
    <dbReference type="NCBI Taxonomy" id="6604"/>
    <lineage>
        <taxon>Eukaryota</taxon>
        <taxon>Metazoa</taxon>
        <taxon>Spiralia</taxon>
        <taxon>Lophotrochozoa</taxon>
        <taxon>Mollusca</taxon>
        <taxon>Bivalvia</taxon>
        <taxon>Autobranchia</taxon>
        <taxon>Heteroconchia</taxon>
        <taxon>Euheterodonta</taxon>
        <taxon>Imparidentia</taxon>
        <taxon>Neoheterodontei</taxon>
        <taxon>Myida</taxon>
        <taxon>Myoidea</taxon>
        <taxon>Myidae</taxon>
        <taxon>Mya</taxon>
    </lineage>
</organism>
<evidence type="ECO:0000256" key="5">
    <source>
        <dbReference type="ARBA" id="ARBA00022723"/>
    </source>
</evidence>
<evidence type="ECO:0000259" key="15">
    <source>
        <dbReference type="PROSITE" id="PS51059"/>
    </source>
</evidence>
<dbReference type="Pfam" id="PF25261">
    <property type="entry name" value="zf-CCCH_PARP12"/>
    <property type="match status" value="1"/>
</dbReference>
<feature type="domain" description="C3H1-type" evidence="13">
    <location>
        <begin position="97"/>
        <end position="119"/>
    </location>
</feature>
<proteinExistence type="inferred from homology"/>
<evidence type="ECO:0000256" key="2">
    <source>
        <dbReference type="ARBA" id="ARBA00004496"/>
    </source>
</evidence>
<keyword evidence="9" id="KW-0539">Nucleus</keyword>
<name>A0ABY7EW94_MYAAR</name>
<comment type="subcellular location">
    <subcellularLocation>
        <location evidence="2">Cytoplasm</location>
    </subcellularLocation>
    <subcellularLocation>
        <location evidence="1">Nucleus</location>
    </subcellularLocation>
</comment>
<feature type="domain" description="C3H1-type" evidence="13">
    <location>
        <begin position="448"/>
        <end position="475"/>
    </location>
</feature>
<dbReference type="Gene3D" id="3.30.720.50">
    <property type="match status" value="1"/>
</dbReference>
<dbReference type="Proteomes" id="UP001164746">
    <property type="component" value="Chromosome 9"/>
</dbReference>
<dbReference type="Gene3D" id="4.10.1000.10">
    <property type="entry name" value="Zinc finger, CCCH-type"/>
    <property type="match status" value="1"/>
</dbReference>
<gene>
    <name evidence="16" type="ORF">MAR_004332</name>
</gene>
<evidence type="ECO:0000313" key="17">
    <source>
        <dbReference type="Proteomes" id="UP001164746"/>
    </source>
</evidence>
<keyword evidence="17" id="KW-1185">Reference proteome</keyword>
<reference evidence="16" key="1">
    <citation type="submission" date="2022-11" db="EMBL/GenBank/DDBJ databases">
        <title>Centuries of genome instability and evolution in soft-shell clam transmissible cancer (bioRxiv).</title>
        <authorList>
            <person name="Hart S.F.M."/>
            <person name="Yonemitsu M.A."/>
            <person name="Giersch R.M."/>
            <person name="Beal B.F."/>
            <person name="Arriagada G."/>
            <person name="Davis B.W."/>
            <person name="Ostrander E.A."/>
            <person name="Goff S.P."/>
            <person name="Metzger M.J."/>
        </authorList>
    </citation>
    <scope>NUCLEOTIDE SEQUENCE</scope>
    <source>
        <strain evidence="16">MELC-2E11</strain>
        <tissue evidence="16">Siphon/mantle</tissue>
    </source>
</reference>
<dbReference type="PROSITE" id="PS51059">
    <property type="entry name" value="PARP_CATALYTIC"/>
    <property type="match status" value="1"/>
</dbReference>
<dbReference type="InterPro" id="IPR004170">
    <property type="entry name" value="WWE_dom"/>
</dbReference>
<sequence length="842" mass="96543">MAMKMDQVHDDIVRRVIELLASQPNNVLGLADLHANFSSVMKKQQLELLLRKYADQFELFEDVLSFVRLVIKIKVCEMHCSKQTCPGKIPFGTDLHVCKFYILYGNCKSSTCQFGHDLTTAHNMEVLRQHLLDQLPMSCVEDLLKHSIAATKICESYNKNGGCSNDESGKPCPFLHLCINYITRECMTQNCQRSHFIHESTVRNVLEKHGISMERTPKENLAIFRIIMRSNDGNYSRRDGPIPEPMFGRNAATEICESYNKNGGCRKDKAGKPCPYLHLCKNYIIWECKRKKCQRSHFIHESTVRNVLKKHDISMGKIPKENLAVFRTILRENDGNYSGRDGPIPEPMFGRGRPPQGKLIRSMSGMTLQDSGVEPTSRRPPLFPAQGGEAVIPGKRATRSAYPTTPARTMRSQSPVVPFNIRRASPSPVGRMEQAKSDMVSETAANNILNKKICIYYLKSRCAYFKRCFNYHCELLYQWFYRFDDSDNWETVEPQENMRMELHYCDPANVEYNLFIEGWRQALDIPSVVNRDVGNFGFTPPCNKLAVDADGYRSTISSQDLEQAYISNPDGQLNFTTQGHEYVLDFANMVQRNLFYTTEREVSRRPKFVSKDELERRKKQPIIQKPAGSATSGFVPVAPPHWNLRPTDELLNHCKLIPLDERNSSMKIEYKKIESMFFETMSRMTDTIVSISRYINFYRSSKKDKLKKRNKGVDVEERQLFHGTSNDTVEAIYRQGFDFRLSGTASGTAYGKGSYFATTAKYSNCYTDRQKETMGMFIAKVLVGDYTIGDKSYTRPPQKDPLDLSSPLYDSCVDNVKDPKIFVIFELGQVYPEYLIKYSKKV</sequence>
<dbReference type="SUPFAM" id="SSF117839">
    <property type="entry name" value="WWE domain"/>
    <property type="match status" value="1"/>
</dbReference>
<dbReference type="InterPro" id="IPR057602">
    <property type="entry name" value="Zfn-CCCH_PARP12"/>
</dbReference>
<evidence type="ECO:0000256" key="4">
    <source>
        <dbReference type="ARBA" id="ARBA00022553"/>
    </source>
</evidence>
<dbReference type="Gene3D" id="3.90.228.10">
    <property type="match status" value="1"/>
</dbReference>
<dbReference type="InterPro" id="IPR037197">
    <property type="entry name" value="WWE_dom_sf"/>
</dbReference>
<keyword evidence="7 11" id="KW-0863">Zinc-finger</keyword>
<evidence type="ECO:0000256" key="8">
    <source>
        <dbReference type="ARBA" id="ARBA00022833"/>
    </source>
</evidence>
<feature type="zinc finger region" description="C3H1-type" evidence="11">
    <location>
        <begin position="97"/>
        <end position="119"/>
    </location>
</feature>
<feature type="domain" description="PARP catalytic" evidence="15">
    <location>
        <begin position="638"/>
        <end position="842"/>
    </location>
</feature>
<evidence type="ECO:0000259" key="14">
    <source>
        <dbReference type="PROSITE" id="PS50918"/>
    </source>
</evidence>